<gene>
    <name evidence="1" type="ORF">EV138_0255</name>
</gene>
<keyword evidence="2" id="KW-1185">Reference proteome</keyword>
<comment type="caution">
    <text evidence="1">The sequence shown here is derived from an EMBL/GenBank/DDBJ whole genome shotgun (WGS) entry which is preliminary data.</text>
</comment>
<sequence length="136" mass="14802">MVGRWAAALIAVCVISLSGCRDNVVACKPSPPPVQVDVTSLQPRTAMLRTCRNDQCNDFFALARLGQRFSMASHSDLPATLRLDVAVAGRIVQSYEIRDLTLREPSGKNCDPGESVILTPSPDGKLTVVSRYDTKR</sequence>
<dbReference type="PROSITE" id="PS51257">
    <property type="entry name" value="PROKAR_LIPOPROTEIN"/>
    <property type="match status" value="1"/>
</dbReference>
<evidence type="ECO:0008006" key="3">
    <source>
        <dbReference type="Google" id="ProtNLM"/>
    </source>
</evidence>
<organism evidence="1 2">
    <name type="scientific">Kribbella voronezhensis</name>
    <dbReference type="NCBI Taxonomy" id="2512212"/>
    <lineage>
        <taxon>Bacteria</taxon>
        <taxon>Bacillati</taxon>
        <taxon>Actinomycetota</taxon>
        <taxon>Actinomycetes</taxon>
        <taxon>Propionibacteriales</taxon>
        <taxon>Kribbellaceae</taxon>
        <taxon>Kribbella</taxon>
    </lineage>
</organism>
<dbReference type="OrthoDB" id="9905698at2"/>
<dbReference type="EMBL" id="SOCE01000001">
    <property type="protein sequence ID" value="TDU86740.1"/>
    <property type="molecule type" value="Genomic_DNA"/>
</dbReference>
<reference evidence="1 2" key="1">
    <citation type="submission" date="2019-03" db="EMBL/GenBank/DDBJ databases">
        <title>Genomic Encyclopedia of Type Strains, Phase III (KMG-III): the genomes of soil and plant-associated and newly described type strains.</title>
        <authorList>
            <person name="Whitman W."/>
        </authorList>
    </citation>
    <scope>NUCLEOTIDE SEQUENCE [LARGE SCALE GENOMIC DNA]</scope>
    <source>
        <strain evidence="1 2">VKM Ac-2575</strain>
    </source>
</reference>
<evidence type="ECO:0000313" key="1">
    <source>
        <dbReference type="EMBL" id="TDU86740.1"/>
    </source>
</evidence>
<proteinExistence type="predicted"/>
<dbReference type="RefSeq" id="WP_133976635.1">
    <property type="nucleotide sequence ID" value="NZ_SOCE01000001.1"/>
</dbReference>
<dbReference type="AlphaFoldDB" id="A0A4R7T4J8"/>
<evidence type="ECO:0000313" key="2">
    <source>
        <dbReference type="Proteomes" id="UP000295151"/>
    </source>
</evidence>
<name>A0A4R7T4J8_9ACTN</name>
<protein>
    <recommendedName>
        <fullName evidence="3">Lipoprotein</fullName>
    </recommendedName>
</protein>
<accession>A0A4R7T4J8</accession>
<dbReference type="Proteomes" id="UP000295151">
    <property type="component" value="Unassembled WGS sequence"/>
</dbReference>